<sequence>MKIYKQLTYILLFSFLGEIASKGLNLPVPGSVIGMLLLFLALQFNIVKLEDVEVVGHFLIDNLAILFVPAGVSLMIYFSVIKNSWLALLVISVLTTAISIAFIGVVVQKIKLRFEGDKVNLTEEDKKGENHV</sequence>
<dbReference type="OrthoDB" id="3176438at2"/>
<dbReference type="InterPro" id="IPR005538">
    <property type="entry name" value="LrgA/CidA"/>
</dbReference>
<feature type="transmembrane region" description="Helical" evidence="6">
    <location>
        <begin position="59"/>
        <end position="79"/>
    </location>
</feature>
<reference evidence="7 8" key="1">
    <citation type="submission" date="2016-10" db="EMBL/GenBank/DDBJ databases">
        <authorList>
            <person name="de Groot N.N."/>
        </authorList>
    </citation>
    <scope>NUCLEOTIDE SEQUENCE [LARGE SCALE GENOMIC DNA]</scope>
    <source>
        <strain evidence="7 8">DSM 13760</strain>
    </source>
</reference>
<accession>A0A1H9RK53</accession>
<dbReference type="RefSeq" id="WP_092650916.1">
    <property type="nucleotide sequence ID" value="NZ_FOHA01000004.1"/>
</dbReference>
<evidence type="ECO:0000256" key="4">
    <source>
        <dbReference type="ARBA" id="ARBA00022989"/>
    </source>
</evidence>
<evidence type="ECO:0000256" key="2">
    <source>
        <dbReference type="ARBA" id="ARBA00022475"/>
    </source>
</evidence>
<evidence type="ECO:0000313" key="8">
    <source>
        <dbReference type="Proteomes" id="UP000198948"/>
    </source>
</evidence>
<dbReference type="EMBL" id="FOHA01000004">
    <property type="protein sequence ID" value="SER73017.1"/>
    <property type="molecule type" value="Genomic_DNA"/>
</dbReference>
<name>A0A1H9RK53_9LACT</name>
<evidence type="ECO:0000256" key="1">
    <source>
        <dbReference type="ARBA" id="ARBA00004651"/>
    </source>
</evidence>
<dbReference type="GO" id="GO:0005886">
    <property type="term" value="C:plasma membrane"/>
    <property type="evidence" value="ECO:0007669"/>
    <property type="project" value="UniProtKB-SubCell"/>
</dbReference>
<dbReference type="PANTHER" id="PTHR33931">
    <property type="entry name" value="HOLIN-LIKE PROTEIN CIDA-RELATED"/>
    <property type="match status" value="1"/>
</dbReference>
<comment type="subcellular location">
    <subcellularLocation>
        <location evidence="1">Cell membrane</location>
        <topology evidence="1">Multi-pass membrane protein</topology>
    </subcellularLocation>
</comment>
<evidence type="ECO:0000313" key="7">
    <source>
        <dbReference type="EMBL" id="SER73017.1"/>
    </source>
</evidence>
<gene>
    <name evidence="7" type="ORF">SAMN04488559_104105</name>
</gene>
<dbReference type="Proteomes" id="UP000198948">
    <property type="component" value="Unassembled WGS sequence"/>
</dbReference>
<protein>
    <submittedName>
        <fullName evidence="7">Holin-like protein</fullName>
    </submittedName>
</protein>
<keyword evidence="2" id="KW-1003">Cell membrane</keyword>
<keyword evidence="8" id="KW-1185">Reference proteome</keyword>
<dbReference type="AlphaFoldDB" id="A0A1H9RK53"/>
<feature type="transmembrane region" description="Helical" evidence="6">
    <location>
        <begin position="31"/>
        <end position="47"/>
    </location>
</feature>
<dbReference type="PANTHER" id="PTHR33931:SF2">
    <property type="entry name" value="HOLIN-LIKE PROTEIN CIDA"/>
    <property type="match status" value="1"/>
</dbReference>
<dbReference type="STRING" id="142588.SAMN04488559_104105"/>
<evidence type="ECO:0000256" key="6">
    <source>
        <dbReference type="SAM" id="Phobius"/>
    </source>
</evidence>
<organism evidence="7 8">
    <name type="scientific">Isobaculum melis</name>
    <dbReference type="NCBI Taxonomy" id="142588"/>
    <lineage>
        <taxon>Bacteria</taxon>
        <taxon>Bacillati</taxon>
        <taxon>Bacillota</taxon>
        <taxon>Bacilli</taxon>
        <taxon>Lactobacillales</taxon>
        <taxon>Carnobacteriaceae</taxon>
        <taxon>Isobaculum</taxon>
    </lineage>
</organism>
<keyword evidence="5 6" id="KW-0472">Membrane</keyword>
<evidence type="ECO:0000256" key="3">
    <source>
        <dbReference type="ARBA" id="ARBA00022692"/>
    </source>
</evidence>
<proteinExistence type="predicted"/>
<evidence type="ECO:0000256" key="5">
    <source>
        <dbReference type="ARBA" id="ARBA00023136"/>
    </source>
</evidence>
<dbReference type="Pfam" id="PF03788">
    <property type="entry name" value="LrgA"/>
    <property type="match status" value="1"/>
</dbReference>
<keyword evidence="4 6" id="KW-1133">Transmembrane helix</keyword>
<keyword evidence="3 6" id="KW-0812">Transmembrane</keyword>
<feature type="transmembrane region" description="Helical" evidence="6">
    <location>
        <begin position="85"/>
        <end position="107"/>
    </location>
</feature>